<comment type="caution">
    <text evidence="3">The sequence shown here is derived from an EMBL/GenBank/DDBJ whole genome shotgun (WGS) entry which is preliminary data.</text>
</comment>
<feature type="transmembrane region" description="Helical" evidence="1">
    <location>
        <begin position="34"/>
        <end position="50"/>
    </location>
</feature>
<dbReference type="EMBL" id="JAMFMA010000003">
    <property type="protein sequence ID" value="MCL6275183.1"/>
    <property type="molecule type" value="Genomic_DNA"/>
</dbReference>
<feature type="transmembrane region" description="Helical" evidence="1">
    <location>
        <begin position="159"/>
        <end position="178"/>
    </location>
</feature>
<dbReference type="InterPro" id="IPR036938">
    <property type="entry name" value="PAP2/HPO_sf"/>
</dbReference>
<keyword evidence="4" id="KW-1185">Reference proteome</keyword>
<organism evidence="3 4">
    <name type="scientific">Flagellimonas spongiicola</name>
    <dbReference type="NCBI Taxonomy" id="2942208"/>
    <lineage>
        <taxon>Bacteria</taxon>
        <taxon>Pseudomonadati</taxon>
        <taxon>Bacteroidota</taxon>
        <taxon>Flavobacteriia</taxon>
        <taxon>Flavobacteriales</taxon>
        <taxon>Flavobacteriaceae</taxon>
        <taxon>Flagellimonas</taxon>
    </lineage>
</organism>
<gene>
    <name evidence="3" type="ORF">M3P19_14275</name>
</gene>
<keyword evidence="1" id="KW-0472">Membrane</keyword>
<name>A0ABT0PUV7_9FLAO</name>
<feature type="transmembrane region" description="Helical" evidence="1">
    <location>
        <begin position="57"/>
        <end position="77"/>
    </location>
</feature>
<reference evidence="3 4" key="1">
    <citation type="submission" date="2022-05" db="EMBL/GenBank/DDBJ databases">
        <authorList>
            <person name="Park J.-S."/>
        </authorList>
    </citation>
    <scope>NUCLEOTIDE SEQUENCE [LARGE SCALE GENOMIC DNA]</scope>
    <source>
        <strain evidence="3 4">2012CJ35-5</strain>
    </source>
</reference>
<dbReference type="Proteomes" id="UP001203607">
    <property type="component" value="Unassembled WGS sequence"/>
</dbReference>
<evidence type="ECO:0000313" key="3">
    <source>
        <dbReference type="EMBL" id="MCL6275183.1"/>
    </source>
</evidence>
<dbReference type="PANTHER" id="PTHR14969">
    <property type="entry name" value="SPHINGOSINE-1-PHOSPHATE PHOSPHOHYDROLASE"/>
    <property type="match status" value="1"/>
</dbReference>
<dbReference type="Gene3D" id="1.20.144.10">
    <property type="entry name" value="Phosphatidic acid phosphatase type 2/haloperoxidase"/>
    <property type="match status" value="1"/>
</dbReference>
<keyword evidence="1" id="KW-1133">Transmembrane helix</keyword>
<dbReference type="Pfam" id="PF01569">
    <property type="entry name" value="PAP2"/>
    <property type="match status" value="1"/>
</dbReference>
<dbReference type="SMART" id="SM00014">
    <property type="entry name" value="acidPPc"/>
    <property type="match status" value="1"/>
</dbReference>
<feature type="domain" description="Phosphatidic acid phosphatase type 2/haloperoxidase" evidence="2">
    <location>
        <begin position="60"/>
        <end position="174"/>
    </location>
</feature>
<evidence type="ECO:0000313" key="4">
    <source>
        <dbReference type="Proteomes" id="UP001203607"/>
    </source>
</evidence>
<evidence type="ECO:0000259" key="2">
    <source>
        <dbReference type="SMART" id="SM00014"/>
    </source>
</evidence>
<dbReference type="PANTHER" id="PTHR14969:SF13">
    <property type="entry name" value="AT30094P"/>
    <property type="match status" value="1"/>
</dbReference>
<dbReference type="SUPFAM" id="SSF48317">
    <property type="entry name" value="Acid phosphatase/Vanadium-dependent haloperoxidase"/>
    <property type="match status" value="1"/>
</dbReference>
<dbReference type="InterPro" id="IPR000326">
    <property type="entry name" value="PAP2/HPO"/>
</dbReference>
<keyword evidence="1" id="KW-0812">Transmembrane</keyword>
<accession>A0ABT0PUV7</accession>
<feature type="transmembrane region" description="Helical" evidence="1">
    <location>
        <begin position="106"/>
        <end position="126"/>
    </location>
</feature>
<evidence type="ECO:0000256" key="1">
    <source>
        <dbReference type="SAM" id="Phobius"/>
    </source>
</evidence>
<feature type="transmembrane region" description="Helical" evidence="1">
    <location>
        <begin position="133"/>
        <end position="153"/>
    </location>
</feature>
<protein>
    <submittedName>
        <fullName evidence="3">Phosphatase PAP2 family protein</fullName>
    </submittedName>
</protein>
<sequence>MYERLLHWDRDTFIYLNGLGTEAYDVFWLTSTKIYSWIPLFLIFIILFIKKFPRKQAIYKIGATVGLAVFITVLTLVVKNGIKRVRPCNDAVLKDFIRILETPSDYSFFSGHAASSWAITVLVFLLMRSRVKWAAIFFIWPLLFTYSRIYVGVHYPLDLIVGTIVGIVSGLLFQRIYYSKVHVTL</sequence>
<proteinExistence type="predicted"/>
<dbReference type="RefSeq" id="WP_249658369.1">
    <property type="nucleotide sequence ID" value="NZ_JAMFMA010000003.1"/>
</dbReference>